<evidence type="ECO:0000313" key="2">
    <source>
        <dbReference type="Proteomes" id="UP001220395"/>
    </source>
</evidence>
<sequence>MRTVLGLILGAGLLIGAGPISKFDDHGLSADYVSRAKLEDVERCLMDMKGWLIPNVYRQPDRPDDVMLIWIGGGLAGGIAAARVDLRREIAGTHIRSWMPAKQVEACAPK</sequence>
<name>A0ABY7TL10_9SPHN</name>
<keyword evidence="2" id="KW-1185">Reference proteome</keyword>
<evidence type="ECO:0000313" key="1">
    <source>
        <dbReference type="EMBL" id="WCT73921.1"/>
    </source>
</evidence>
<dbReference type="EMBL" id="CP117411">
    <property type="protein sequence ID" value="WCT73921.1"/>
    <property type="molecule type" value="Genomic_DNA"/>
</dbReference>
<organism evidence="1 2">
    <name type="scientific">Sphingomonas naphthae</name>
    <dbReference type="NCBI Taxonomy" id="1813468"/>
    <lineage>
        <taxon>Bacteria</taxon>
        <taxon>Pseudomonadati</taxon>
        <taxon>Pseudomonadota</taxon>
        <taxon>Alphaproteobacteria</taxon>
        <taxon>Sphingomonadales</taxon>
        <taxon>Sphingomonadaceae</taxon>
        <taxon>Sphingomonas</taxon>
    </lineage>
</organism>
<protein>
    <submittedName>
        <fullName evidence="1">Uncharacterized protein</fullName>
    </submittedName>
</protein>
<accession>A0ABY7TL10</accession>
<dbReference type="RefSeq" id="WP_273688553.1">
    <property type="nucleotide sequence ID" value="NZ_CP117411.1"/>
</dbReference>
<gene>
    <name evidence="1" type="ORF">PQ455_01425</name>
</gene>
<reference evidence="1 2" key="1">
    <citation type="submission" date="2023-02" db="EMBL/GenBank/DDBJ databases">
        <title>Genome sequence of Sphingomonas naphthae.</title>
        <authorList>
            <person name="Kim S."/>
            <person name="Heo J."/>
            <person name="Kwon S.-W."/>
        </authorList>
    </citation>
    <scope>NUCLEOTIDE SEQUENCE [LARGE SCALE GENOMIC DNA]</scope>
    <source>
        <strain evidence="1 2">KACC 18716</strain>
    </source>
</reference>
<dbReference type="Proteomes" id="UP001220395">
    <property type="component" value="Chromosome"/>
</dbReference>
<proteinExistence type="predicted"/>